<dbReference type="AlphaFoldDB" id="A0A9P4LBZ1"/>
<evidence type="ECO:0000313" key="1">
    <source>
        <dbReference type="EMBL" id="KAF1849530.1"/>
    </source>
</evidence>
<sequence length="103" mass="11566">MWHGRFEYSWNVEAIVGGQHPPCALSPPHELVDIEDVALLHVAALTQPDVQNEGIIAMTFHYTYNKTLDIFRKLAPNHTFAEQVDEVLDNGTVANGRAEELLK</sequence>
<dbReference type="RefSeq" id="XP_040792093.1">
    <property type="nucleotide sequence ID" value="XM_040931783.1"/>
</dbReference>
<evidence type="ECO:0000313" key="2">
    <source>
        <dbReference type="Proteomes" id="UP000800039"/>
    </source>
</evidence>
<name>A0A9P4LBZ1_9PLEO</name>
<dbReference type="Proteomes" id="UP000800039">
    <property type="component" value="Unassembled WGS sequence"/>
</dbReference>
<accession>A0A9P4LBZ1</accession>
<protein>
    <submittedName>
        <fullName evidence="1">Uncharacterized protein</fullName>
    </submittedName>
</protein>
<organism evidence="1 2">
    <name type="scientific">Cucurbitaria berberidis CBS 394.84</name>
    <dbReference type="NCBI Taxonomy" id="1168544"/>
    <lineage>
        <taxon>Eukaryota</taxon>
        <taxon>Fungi</taxon>
        <taxon>Dikarya</taxon>
        <taxon>Ascomycota</taxon>
        <taxon>Pezizomycotina</taxon>
        <taxon>Dothideomycetes</taxon>
        <taxon>Pleosporomycetidae</taxon>
        <taxon>Pleosporales</taxon>
        <taxon>Pleosporineae</taxon>
        <taxon>Cucurbitariaceae</taxon>
        <taxon>Cucurbitaria</taxon>
    </lineage>
</organism>
<dbReference type="GeneID" id="63849035"/>
<gene>
    <name evidence="1" type="ORF">K460DRAFT_354365</name>
</gene>
<dbReference type="Gene3D" id="3.40.50.720">
    <property type="entry name" value="NAD(P)-binding Rossmann-like Domain"/>
    <property type="match status" value="1"/>
</dbReference>
<dbReference type="EMBL" id="ML976615">
    <property type="protein sequence ID" value="KAF1849530.1"/>
    <property type="molecule type" value="Genomic_DNA"/>
</dbReference>
<reference evidence="1" key="1">
    <citation type="submission" date="2020-01" db="EMBL/GenBank/DDBJ databases">
        <authorList>
            <consortium name="DOE Joint Genome Institute"/>
            <person name="Haridas S."/>
            <person name="Albert R."/>
            <person name="Binder M."/>
            <person name="Bloem J."/>
            <person name="Labutti K."/>
            <person name="Salamov A."/>
            <person name="Andreopoulos B."/>
            <person name="Baker S.E."/>
            <person name="Barry K."/>
            <person name="Bills G."/>
            <person name="Bluhm B.H."/>
            <person name="Cannon C."/>
            <person name="Castanera R."/>
            <person name="Culley D.E."/>
            <person name="Daum C."/>
            <person name="Ezra D."/>
            <person name="Gonzalez J.B."/>
            <person name="Henrissat B."/>
            <person name="Kuo A."/>
            <person name="Liang C."/>
            <person name="Lipzen A."/>
            <person name="Lutzoni F."/>
            <person name="Magnuson J."/>
            <person name="Mondo S."/>
            <person name="Nolan M."/>
            <person name="Ohm R."/>
            <person name="Pangilinan J."/>
            <person name="Park H.-J."/>
            <person name="Ramirez L."/>
            <person name="Alfaro M."/>
            <person name="Sun H."/>
            <person name="Tritt A."/>
            <person name="Yoshinaga Y."/>
            <person name="Zwiers L.-H."/>
            <person name="Turgeon B.G."/>
            <person name="Goodwin S.B."/>
            <person name="Spatafora J.W."/>
            <person name="Crous P.W."/>
            <person name="Grigoriev I.V."/>
        </authorList>
    </citation>
    <scope>NUCLEOTIDE SEQUENCE</scope>
    <source>
        <strain evidence="1">CBS 394.84</strain>
    </source>
</reference>
<proteinExistence type="predicted"/>
<dbReference type="OrthoDB" id="2735536at2759"/>
<keyword evidence="2" id="KW-1185">Reference proteome</keyword>
<comment type="caution">
    <text evidence="1">The sequence shown here is derived from an EMBL/GenBank/DDBJ whole genome shotgun (WGS) entry which is preliminary data.</text>
</comment>